<dbReference type="KEGG" id="mpp:MICPUCDRAFT_54119"/>
<keyword evidence="4" id="KW-1185">Reference proteome</keyword>
<dbReference type="PROSITE" id="PS50042">
    <property type="entry name" value="CNMP_BINDING_3"/>
    <property type="match status" value="1"/>
</dbReference>
<sequence length="313" mass="33007">MIGEVAVAMRTRRTATVKTVTFTELLSLSRRVFQDAAREVPETARAMTGYAVKRMRVALWKRVRAKKTFIACVNAIRTEAGYDVLSVAIDKERGVDTRGCAGADAGADSDSTTMKQKPPPPPRSGGSRGGILRAGSFSAATTTTTSSTKTATSEPETQPDVPLPAFLSPRRRRLDDGGGAGEMKPSEFYDLGVESARAPYLTDASSDAALGMYYRHEVEYATSLTSLCAYAAQRLLHGLDDGGGGGGGGGVGGGVDRGEDAARVADELVVLLRRLGSHVEVSAERVASTREMQSSRGGDGGGHSQSFRVRALT</sequence>
<dbReference type="PROSITE" id="PS00889">
    <property type="entry name" value="CNMP_BINDING_2"/>
    <property type="match status" value="1"/>
</dbReference>
<feature type="domain" description="Cyclic nucleotide-binding" evidence="2">
    <location>
        <begin position="1"/>
        <end position="54"/>
    </location>
</feature>
<feature type="region of interest" description="Disordered" evidence="1">
    <location>
        <begin position="97"/>
        <end position="186"/>
    </location>
</feature>
<name>C1N8K2_MICPC</name>
<feature type="region of interest" description="Disordered" evidence="1">
    <location>
        <begin position="283"/>
        <end position="313"/>
    </location>
</feature>
<dbReference type="RefSeq" id="XP_003064098.1">
    <property type="nucleotide sequence ID" value="XM_003064052.1"/>
</dbReference>
<dbReference type="InterPro" id="IPR018490">
    <property type="entry name" value="cNMP-bd_dom_sf"/>
</dbReference>
<organism evidence="4">
    <name type="scientific">Micromonas pusilla (strain CCMP1545)</name>
    <name type="common">Picoplanktonic green alga</name>
    <dbReference type="NCBI Taxonomy" id="564608"/>
    <lineage>
        <taxon>Eukaryota</taxon>
        <taxon>Viridiplantae</taxon>
        <taxon>Chlorophyta</taxon>
        <taxon>Mamiellophyceae</taxon>
        <taxon>Mamiellales</taxon>
        <taxon>Mamiellaceae</taxon>
        <taxon>Micromonas</taxon>
    </lineage>
</organism>
<dbReference type="CDD" id="cd00038">
    <property type="entry name" value="CAP_ED"/>
    <property type="match status" value="1"/>
</dbReference>
<feature type="compositionally biased region" description="Low complexity" evidence="1">
    <location>
        <begin position="101"/>
        <end position="111"/>
    </location>
</feature>
<dbReference type="GeneID" id="9689539"/>
<gene>
    <name evidence="3" type="ORF">MICPUCDRAFT_54119</name>
</gene>
<evidence type="ECO:0000313" key="3">
    <source>
        <dbReference type="EMBL" id="EEH51720.1"/>
    </source>
</evidence>
<dbReference type="Proteomes" id="UP000001876">
    <property type="component" value="Unassembled WGS sequence"/>
</dbReference>
<evidence type="ECO:0000313" key="4">
    <source>
        <dbReference type="Proteomes" id="UP000001876"/>
    </source>
</evidence>
<proteinExistence type="predicted"/>
<dbReference type="Gene3D" id="2.60.120.10">
    <property type="entry name" value="Jelly Rolls"/>
    <property type="match status" value="1"/>
</dbReference>
<dbReference type="InterPro" id="IPR014710">
    <property type="entry name" value="RmlC-like_jellyroll"/>
</dbReference>
<evidence type="ECO:0000256" key="1">
    <source>
        <dbReference type="SAM" id="MobiDB-lite"/>
    </source>
</evidence>
<feature type="compositionally biased region" description="Low complexity" evidence="1">
    <location>
        <begin position="138"/>
        <end position="153"/>
    </location>
</feature>
<dbReference type="InterPro" id="IPR000595">
    <property type="entry name" value="cNMP-bd_dom"/>
</dbReference>
<accession>C1N8K2</accession>
<dbReference type="EMBL" id="GG663750">
    <property type="protein sequence ID" value="EEH51720.1"/>
    <property type="molecule type" value="Genomic_DNA"/>
</dbReference>
<dbReference type="InterPro" id="IPR018488">
    <property type="entry name" value="cNMP-bd_CS"/>
</dbReference>
<evidence type="ECO:0000259" key="2">
    <source>
        <dbReference type="PROSITE" id="PS50042"/>
    </source>
</evidence>
<dbReference type="AlphaFoldDB" id="C1N8K2"/>
<protein>
    <submittedName>
        <fullName evidence="3">Predicted protein</fullName>
    </submittedName>
</protein>
<dbReference type="SUPFAM" id="SSF51206">
    <property type="entry name" value="cAMP-binding domain-like"/>
    <property type="match status" value="1"/>
</dbReference>
<reference evidence="3 4" key="1">
    <citation type="journal article" date="2009" name="Science">
        <title>Green evolution and dynamic adaptations revealed by genomes of the marine picoeukaryotes Micromonas.</title>
        <authorList>
            <person name="Worden A.Z."/>
            <person name="Lee J.H."/>
            <person name="Mock T."/>
            <person name="Rouze P."/>
            <person name="Simmons M.P."/>
            <person name="Aerts A.L."/>
            <person name="Allen A.E."/>
            <person name="Cuvelier M.L."/>
            <person name="Derelle E."/>
            <person name="Everett M.V."/>
            <person name="Foulon E."/>
            <person name="Grimwood J."/>
            <person name="Gundlach H."/>
            <person name="Henrissat B."/>
            <person name="Napoli C."/>
            <person name="McDonald S.M."/>
            <person name="Parker M.S."/>
            <person name="Rombauts S."/>
            <person name="Salamov A."/>
            <person name="Von Dassow P."/>
            <person name="Badger J.H."/>
            <person name="Coutinho P.M."/>
            <person name="Demir E."/>
            <person name="Dubchak I."/>
            <person name="Gentemann C."/>
            <person name="Eikrem W."/>
            <person name="Gready J.E."/>
            <person name="John U."/>
            <person name="Lanier W."/>
            <person name="Lindquist E.A."/>
            <person name="Lucas S."/>
            <person name="Mayer K.F."/>
            <person name="Moreau H."/>
            <person name="Not F."/>
            <person name="Otillar R."/>
            <person name="Panaud O."/>
            <person name="Pangilinan J."/>
            <person name="Paulsen I."/>
            <person name="Piegu B."/>
            <person name="Poliakov A."/>
            <person name="Robbens S."/>
            <person name="Schmutz J."/>
            <person name="Toulza E."/>
            <person name="Wyss T."/>
            <person name="Zelensky A."/>
            <person name="Zhou K."/>
            <person name="Armbrust E.V."/>
            <person name="Bhattacharya D."/>
            <person name="Goodenough U.W."/>
            <person name="Van de Peer Y."/>
            <person name="Grigoriev I.V."/>
        </authorList>
    </citation>
    <scope>NUCLEOTIDE SEQUENCE [LARGE SCALE GENOMIC DNA]</scope>
    <source>
        <strain evidence="3 4">CCMP1545</strain>
    </source>
</reference>